<gene>
    <name evidence="1" type="ORF">CBA19CS22_29445</name>
</gene>
<comment type="caution">
    <text evidence="1">The sequence shown here is derived from an EMBL/GenBank/DDBJ whole genome shotgun (WGS) entry which is preliminary data.</text>
</comment>
<protein>
    <submittedName>
        <fullName evidence="1">Hydroxyquinol 1,2-dioxygenase</fullName>
    </submittedName>
</protein>
<name>A0ACB5R102_9BURK</name>
<sequence>MVSIRSKSGPTSVCVDSPLRQASFGVHMENRSNQKSVSASDTDAVTGYRAFRLGDFEFSRDSYFATVKWPSKEQTRTHQIPVDDFLRAMMRDVAWGFFYGWVNFDHVLGTRNHYGKVDLYAGTYNASFKEAGIDYVQQFDTPLIMATFKEILKDWVNEGFDPFAAPGETGSAFGDKNGDNLEAIERFRIATKRMPGIEGDSPLRDDLPVNRHFADVEQDEPEVHAEPGFEQELHAFSLFKYLSRSDVTWNPSVTSVCQQSLFCPTTEEFMLPVFHGNDRVEWFLQLSDKIIWDIADKDSGEPRARITMNAGDIAAMPADIRHKGYSQKRSMLLVWENATPDLPKRYESGELLPYPIQL</sequence>
<evidence type="ECO:0000313" key="2">
    <source>
        <dbReference type="Proteomes" id="UP001055013"/>
    </source>
</evidence>
<dbReference type="EMBL" id="BPUR01000022">
    <property type="protein sequence ID" value="GJH20753.1"/>
    <property type="molecule type" value="Genomic_DNA"/>
</dbReference>
<proteinExistence type="predicted"/>
<organism evidence="1 2">
    <name type="scientific">Caballeronia novacaledonica</name>
    <dbReference type="NCBI Taxonomy" id="1544861"/>
    <lineage>
        <taxon>Bacteria</taxon>
        <taxon>Pseudomonadati</taxon>
        <taxon>Pseudomonadota</taxon>
        <taxon>Betaproteobacteria</taxon>
        <taxon>Burkholderiales</taxon>
        <taxon>Burkholderiaceae</taxon>
        <taxon>Caballeronia</taxon>
    </lineage>
</organism>
<evidence type="ECO:0000313" key="1">
    <source>
        <dbReference type="EMBL" id="GJH20753.1"/>
    </source>
</evidence>
<dbReference type="Proteomes" id="UP001055013">
    <property type="component" value="Unassembled WGS sequence"/>
</dbReference>
<reference evidence="1" key="1">
    <citation type="submission" date="2021-09" db="EMBL/GenBank/DDBJ databases">
        <title>Isolation and characterization of 3-chlorobenzoate degrading bacteria from soils in Shizuoka.</title>
        <authorList>
            <person name="Ifat A."/>
            <person name="Ogawa N."/>
            <person name="Kimbara K."/>
            <person name="Moriuchi R."/>
            <person name="Dohra H."/>
            <person name="Shintani M."/>
        </authorList>
    </citation>
    <scope>NUCLEOTIDE SEQUENCE</scope>
    <source>
        <strain evidence="1">19CS2-2</strain>
    </source>
</reference>
<accession>A0ACB5R102</accession>
<keyword evidence="2" id="KW-1185">Reference proteome</keyword>